<name>A0A1D1V4E2_RAMVA</name>
<evidence type="ECO:0000313" key="1">
    <source>
        <dbReference type="EMBL" id="GAU96619.1"/>
    </source>
</evidence>
<organism evidence="1 2">
    <name type="scientific">Ramazzottius varieornatus</name>
    <name type="common">Water bear</name>
    <name type="synonym">Tardigrade</name>
    <dbReference type="NCBI Taxonomy" id="947166"/>
    <lineage>
        <taxon>Eukaryota</taxon>
        <taxon>Metazoa</taxon>
        <taxon>Ecdysozoa</taxon>
        <taxon>Tardigrada</taxon>
        <taxon>Eutardigrada</taxon>
        <taxon>Parachela</taxon>
        <taxon>Hypsibioidea</taxon>
        <taxon>Ramazzottiidae</taxon>
        <taxon>Ramazzottius</taxon>
    </lineage>
</organism>
<dbReference type="EMBL" id="BDGG01000003">
    <property type="protein sequence ID" value="GAU96619.1"/>
    <property type="molecule type" value="Genomic_DNA"/>
</dbReference>
<gene>
    <name evidence="1" type="primary">RvY_08042-1</name>
    <name evidence="1" type="synonym">RvY_08042.1</name>
    <name evidence="1" type="ORF">RvY_08042</name>
</gene>
<dbReference type="AlphaFoldDB" id="A0A1D1V4E2"/>
<proteinExistence type="predicted"/>
<protein>
    <submittedName>
        <fullName evidence="1">Uncharacterized protein</fullName>
    </submittedName>
</protein>
<comment type="caution">
    <text evidence="1">The sequence shown here is derived from an EMBL/GenBank/DDBJ whole genome shotgun (WGS) entry which is preliminary data.</text>
</comment>
<sequence length="162" mass="17732">MSTVSYTSPISSSWFGAFLQAVDTAERSKEPIEKNNLDFDRVYRVLGKCFDPKSTAESLEKLLSPVDICMLRHLLSRIETTAATLSEQNAPPVQTNVSRMKAVDSPASAHKGGLERFPSRTEVSAEGDFGQIAQQLVCIPDGNKLRFRPNDLISNLDDAAAS</sequence>
<accession>A0A1D1V4E2</accession>
<keyword evidence="2" id="KW-1185">Reference proteome</keyword>
<reference evidence="1 2" key="1">
    <citation type="journal article" date="2016" name="Nat. Commun.">
        <title>Extremotolerant tardigrade genome and improved radiotolerance of human cultured cells by tardigrade-unique protein.</title>
        <authorList>
            <person name="Hashimoto T."/>
            <person name="Horikawa D.D."/>
            <person name="Saito Y."/>
            <person name="Kuwahara H."/>
            <person name="Kozuka-Hata H."/>
            <person name="Shin-I T."/>
            <person name="Minakuchi Y."/>
            <person name="Ohishi K."/>
            <person name="Motoyama A."/>
            <person name="Aizu T."/>
            <person name="Enomoto A."/>
            <person name="Kondo K."/>
            <person name="Tanaka S."/>
            <person name="Hara Y."/>
            <person name="Koshikawa S."/>
            <person name="Sagara H."/>
            <person name="Miura T."/>
            <person name="Yokobori S."/>
            <person name="Miyagawa K."/>
            <person name="Suzuki Y."/>
            <person name="Kubo T."/>
            <person name="Oyama M."/>
            <person name="Kohara Y."/>
            <person name="Fujiyama A."/>
            <person name="Arakawa K."/>
            <person name="Katayama T."/>
            <person name="Toyoda A."/>
            <person name="Kunieda T."/>
        </authorList>
    </citation>
    <scope>NUCLEOTIDE SEQUENCE [LARGE SCALE GENOMIC DNA]</scope>
    <source>
        <strain evidence="1 2">YOKOZUNA-1</strain>
    </source>
</reference>
<dbReference type="Proteomes" id="UP000186922">
    <property type="component" value="Unassembled WGS sequence"/>
</dbReference>
<evidence type="ECO:0000313" key="2">
    <source>
        <dbReference type="Proteomes" id="UP000186922"/>
    </source>
</evidence>